<evidence type="ECO:0000313" key="3">
    <source>
        <dbReference type="EMBL" id="MFD2414818.1"/>
    </source>
</evidence>
<dbReference type="RefSeq" id="WP_378260049.1">
    <property type="nucleotide sequence ID" value="NZ_JBHUKR010000002.1"/>
</dbReference>
<feature type="transmembrane region" description="Helical" evidence="1">
    <location>
        <begin position="101"/>
        <end position="119"/>
    </location>
</feature>
<evidence type="ECO:0000313" key="4">
    <source>
        <dbReference type="Proteomes" id="UP001597417"/>
    </source>
</evidence>
<gene>
    <name evidence="3" type="ORF">ACFSXZ_00555</name>
</gene>
<dbReference type="EMBL" id="JBHUKR010000002">
    <property type="protein sequence ID" value="MFD2414818.1"/>
    <property type="molecule type" value="Genomic_DNA"/>
</dbReference>
<evidence type="ECO:0000256" key="1">
    <source>
        <dbReference type="SAM" id="Phobius"/>
    </source>
</evidence>
<comment type="caution">
    <text evidence="3">The sequence shown here is derived from an EMBL/GenBank/DDBJ whole genome shotgun (WGS) entry which is preliminary data.</text>
</comment>
<dbReference type="Proteomes" id="UP001597417">
    <property type="component" value="Unassembled WGS sequence"/>
</dbReference>
<accession>A0ABW5FIL7</accession>
<feature type="transmembrane region" description="Helical" evidence="1">
    <location>
        <begin position="139"/>
        <end position="162"/>
    </location>
</feature>
<keyword evidence="4" id="KW-1185">Reference proteome</keyword>
<name>A0ABW5FIL7_9PSEU</name>
<feature type="domain" description="DUF6545" evidence="2">
    <location>
        <begin position="259"/>
        <end position="393"/>
    </location>
</feature>
<proteinExistence type="predicted"/>
<dbReference type="NCBIfam" id="NF042915">
    <property type="entry name" value="MAB_1171c_fam"/>
    <property type="match status" value="1"/>
</dbReference>
<evidence type="ECO:0000259" key="2">
    <source>
        <dbReference type="Pfam" id="PF20182"/>
    </source>
</evidence>
<feature type="transmembrane region" description="Helical" evidence="1">
    <location>
        <begin position="174"/>
        <end position="198"/>
    </location>
</feature>
<dbReference type="InterPro" id="IPR050039">
    <property type="entry name" value="MAB_1171c-like"/>
</dbReference>
<dbReference type="InterPro" id="IPR046675">
    <property type="entry name" value="DUF6545"/>
</dbReference>
<sequence>MAAVLFYAVAIAALTAALVRARRADVNGGTPALRAYVALLTALGVTFAVMATPSQEWVNRLAPDLFKLVGNCASLIAGFCGEALILYTSCPRERVMKKLRLRLAVLLVVLSVLVAMFFWPHPVTLVGSFDAYLSVDPTLVIYTLAYSLFVGAAAGDMAIMLWRFSRHASRYLRAGLRVIAMSGVGGVVYAAAKIAIVIEHVVTNSSEGAGDEAGVCHAPFASPACAVVVGIPGIAVLALVMGVLLASGATYLDHIHRRADQLRAYRRIGPLWRHLHEAFPEIARMPNTPRVITELRGIEWRLAQRLAQTRDGLLLLAPHRSPAIAHEVRTTAQQAGWDDRDAVVEAVQIAAALTARAAGAPPAHDPPDPPTERLDDIDAEIAWLQRVSRAFARSPVVATYRSTPVKETHDRRA</sequence>
<keyword evidence="1" id="KW-1133">Transmembrane helix</keyword>
<keyword evidence="1" id="KW-0812">Transmembrane</keyword>
<feature type="transmembrane region" description="Helical" evidence="1">
    <location>
        <begin position="229"/>
        <end position="252"/>
    </location>
</feature>
<protein>
    <submittedName>
        <fullName evidence="3">MAB_1171c family putative transporter</fullName>
    </submittedName>
</protein>
<feature type="transmembrane region" description="Helical" evidence="1">
    <location>
        <begin position="31"/>
        <end position="51"/>
    </location>
</feature>
<reference evidence="4" key="1">
    <citation type="journal article" date="2019" name="Int. J. Syst. Evol. Microbiol.">
        <title>The Global Catalogue of Microorganisms (GCM) 10K type strain sequencing project: providing services to taxonomists for standard genome sequencing and annotation.</title>
        <authorList>
            <consortium name="The Broad Institute Genomics Platform"/>
            <consortium name="The Broad Institute Genome Sequencing Center for Infectious Disease"/>
            <person name="Wu L."/>
            <person name="Ma J."/>
        </authorList>
    </citation>
    <scope>NUCLEOTIDE SEQUENCE [LARGE SCALE GENOMIC DNA]</scope>
    <source>
        <strain evidence="4">CGMCC 4.7645</strain>
    </source>
</reference>
<organism evidence="3 4">
    <name type="scientific">Amycolatopsis pigmentata</name>
    <dbReference type="NCBI Taxonomy" id="450801"/>
    <lineage>
        <taxon>Bacteria</taxon>
        <taxon>Bacillati</taxon>
        <taxon>Actinomycetota</taxon>
        <taxon>Actinomycetes</taxon>
        <taxon>Pseudonocardiales</taxon>
        <taxon>Pseudonocardiaceae</taxon>
        <taxon>Amycolatopsis</taxon>
    </lineage>
</organism>
<keyword evidence="1" id="KW-0472">Membrane</keyword>
<dbReference type="Pfam" id="PF20182">
    <property type="entry name" value="DUF6545"/>
    <property type="match status" value="1"/>
</dbReference>